<evidence type="ECO:0000313" key="3">
    <source>
        <dbReference type="EMBL" id="CUN86310.1"/>
    </source>
</evidence>
<dbReference type="RefSeq" id="WP_055053287.1">
    <property type="nucleotide sequence ID" value="NZ_CYZA01000006.1"/>
</dbReference>
<keyword evidence="1" id="KW-0175">Coiled coil</keyword>
<dbReference type="InterPro" id="IPR027267">
    <property type="entry name" value="AH/BAR_dom_sf"/>
</dbReference>
<name>A0A174AF56_9FIRM</name>
<gene>
    <name evidence="3" type="ORF">ERS852395_01550</name>
</gene>
<proteinExistence type="predicted"/>
<feature type="transmembrane region" description="Helical" evidence="2">
    <location>
        <begin position="12"/>
        <end position="31"/>
    </location>
</feature>
<evidence type="ECO:0000256" key="1">
    <source>
        <dbReference type="SAM" id="Coils"/>
    </source>
</evidence>
<reference evidence="3 4" key="1">
    <citation type="submission" date="2015-09" db="EMBL/GenBank/DDBJ databases">
        <authorList>
            <consortium name="Pathogen Informatics"/>
        </authorList>
    </citation>
    <scope>NUCLEOTIDE SEQUENCE [LARGE SCALE GENOMIC DNA]</scope>
    <source>
        <strain evidence="3 4">2789STDY5608838</strain>
    </source>
</reference>
<accession>A0A174AF56</accession>
<evidence type="ECO:0000256" key="2">
    <source>
        <dbReference type="SAM" id="Phobius"/>
    </source>
</evidence>
<keyword evidence="2" id="KW-0812">Transmembrane</keyword>
<feature type="coiled-coil region" evidence="1">
    <location>
        <begin position="45"/>
        <end position="72"/>
    </location>
</feature>
<protein>
    <submittedName>
        <fullName evidence="3">Uncharacterized protein</fullName>
    </submittedName>
</protein>
<dbReference type="EMBL" id="CYZA01000006">
    <property type="protein sequence ID" value="CUN86310.1"/>
    <property type="molecule type" value="Genomic_DNA"/>
</dbReference>
<evidence type="ECO:0000313" key="4">
    <source>
        <dbReference type="Proteomes" id="UP000095447"/>
    </source>
</evidence>
<keyword evidence="2" id="KW-1133">Transmembrane helix</keyword>
<dbReference type="Proteomes" id="UP000095447">
    <property type="component" value="Unassembled WGS sequence"/>
</dbReference>
<organism evidence="3 4">
    <name type="scientific">Blautia obeum</name>
    <dbReference type="NCBI Taxonomy" id="40520"/>
    <lineage>
        <taxon>Bacteria</taxon>
        <taxon>Bacillati</taxon>
        <taxon>Bacillota</taxon>
        <taxon>Clostridia</taxon>
        <taxon>Lachnospirales</taxon>
        <taxon>Lachnospiraceae</taxon>
        <taxon>Blautia</taxon>
    </lineage>
</organism>
<dbReference type="AlphaFoldDB" id="A0A174AF56"/>
<sequence>MGIEQIQKIHEFGEINVIISLLLCAMLAIALKAGWEKLLDTLGLETKASLQKKALEKKLSDMEQKIADFEQSQHNYHDQSINIRDDLRTNQNTLSTQLTDLTTLMQNFITNQDECTVASFRSSLWRMHRDFMAQGYITPDGLKTFLEMGKLYEKAGGNDIYHEKLLPDIESLEVRYTKDNVL</sequence>
<dbReference type="SUPFAM" id="SSF103657">
    <property type="entry name" value="BAR/IMD domain-like"/>
    <property type="match status" value="1"/>
</dbReference>
<keyword evidence="2" id="KW-0472">Membrane</keyword>